<keyword evidence="2" id="KW-0833">Ubl conjugation pathway</keyword>
<dbReference type="PROSITE" id="PS00973">
    <property type="entry name" value="USP_2"/>
    <property type="match status" value="1"/>
</dbReference>
<dbReference type="GO" id="GO:0006508">
    <property type="term" value="P:proteolysis"/>
    <property type="evidence" value="ECO:0007669"/>
    <property type="project" value="UniProtKB-KW"/>
</dbReference>
<name>A0A210Q087_MIZYE</name>
<evidence type="ECO:0000313" key="5">
    <source>
        <dbReference type="EMBL" id="OWF42160.1"/>
    </source>
</evidence>
<dbReference type="InterPro" id="IPR018200">
    <property type="entry name" value="USP_CS"/>
</dbReference>
<feature type="compositionally biased region" description="Basic and acidic residues" evidence="3">
    <location>
        <begin position="217"/>
        <end position="233"/>
    </location>
</feature>
<dbReference type="Gene3D" id="3.90.70.10">
    <property type="entry name" value="Cysteine proteinases"/>
    <property type="match status" value="1"/>
</dbReference>
<dbReference type="AlphaFoldDB" id="A0A210Q087"/>
<dbReference type="SUPFAM" id="SSF54001">
    <property type="entry name" value="Cysteine proteinases"/>
    <property type="match status" value="1"/>
</dbReference>
<feature type="compositionally biased region" description="Low complexity" evidence="3">
    <location>
        <begin position="129"/>
        <end position="139"/>
    </location>
</feature>
<dbReference type="InterPro" id="IPR050185">
    <property type="entry name" value="Ub_carboxyl-term_hydrolase"/>
</dbReference>
<dbReference type="GO" id="GO:0016579">
    <property type="term" value="P:protein deubiquitination"/>
    <property type="evidence" value="ECO:0007669"/>
    <property type="project" value="InterPro"/>
</dbReference>
<dbReference type="InterPro" id="IPR038765">
    <property type="entry name" value="Papain-like_cys_pep_sf"/>
</dbReference>
<dbReference type="OrthoDB" id="265306at2759"/>
<feature type="compositionally biased region" description="Low complexity" evidence="3">
    <location>
        <begin position="246"/>
        <end position="268"/>
    </location>
</feature>
<dbReference type="EC" id="3.4.19.12" evidence="2"/>
<dbReference type="PROSITE" id="PS00972">
    <property type="entry name" value="USP_1"/>
    <property type="match status" value="1"/>
</dbReference>
<evidence type="ECO:0000256" key="3">
    <source>
        <dbReference type="SAM" id="MobiDB-lite"/>
    </source>
</evidence>
<dbReference type="EMBL" id="NEDP02005316">
    <property type="protein sequence ID" value="OWF42160.1"/>
    <property type="molecule type" value="Genomic_DNA"/>
</dbReference>
<dbReference type="CDD" id="cd02674">
    <property type="entry name" value="Peptidase_C19R"/>
    <property type="match status" value="1"/>
</dbReference>
<evidence type="ECO:0000259" key="4">
    <source>
        <dbReference type="PROSITE" id="PS50235"/>
    </source>
</evidence>
<dbReference type="PANTHER" id="PTHR21646:SF23">
    <property type="entry name" value="UBIQUITIN CARBOXYL-TERMINAL HYDROLASE USP2"/>
    <property type="match status" value="1"/>
</dbReference>
<comment type="caution">
    <text evidence="5">The sequence shown here is derived from an EMBL/GenBank/DDBJ whole genome shotgun (WGS) entry which is preliminary data.</text>
</comment>
<feature type="compositionally biased region" description="Polar residues" evidence="3">
    <location>
        <begin position="108"/>
        <end position="119"/>
    </location>
</feature>
<feature type="compositionally biased region" description="Low complexity" evidence="3">
    <location>
        <begin position="42"/>
        <end position="57"/>
    </location>
</feature>
<accession>A0A210Q087</accession>
<evidence type="ECO:0000256" key="2">
    <source>
        <dbReference type="RuleBase" id="RU366025"/>
    </source>
</evidence>
<dbReference type="InterPro" id="IPR028889">
    <property type="entry name" value="USP"/>
</dbReference>
<proteinExistence type="inferred from homology"/>
<protein>
    <recommendedName>
        <fullName evidence="2">Ubiquitin carboxyl-terminal hydrolase</fullName>
        <ecNumber evidence="2">3.4.19.12</ecNumber>
    </recommendedName>
</protein>
<evidence type="ECO:0000313" key="6">
    <source>
        <dbReference type="Proteomes" id="UP000242188"/>
    </source>
</evidence>
<dbReference type="GO" id="GO:0004843">
    <property type="term" value="F:cysteine-type deubiquitinase activity"/>
    <property type="evidence" value="ECO:0007669"/>
    <property type="project" value="UniProtKB-UniRule"/>
</dbReference>
<sequence>MTSLRLYHYNPSSWTTAGRMPSLTGPSRNDYPGYSPSGKGYSTTSSTLPRTTRASSLPRSPAYSSTRSRPPSYTGPSSRPTSRSNITTKVTASRALPAGPGPLDSSGKKLSNFSVNGGPSSSTREFKTRSTTSSSSIGSNGPIKADHSSTYSSGYVTSTLPRGERPPSGLKGRRSSSIASLSEKTSSLRLEDDDHNLYTPRSRISDRQQDSSLPRTSKRDQYELDRDSRENRRTSRTSSVEPKETSSSTSDFFSKNFSSSNSRLSSPSYEKESSLPPSGRKYENGIDLVSRAGRSTPSSYTSTVVNSSRFVNAGKTGLRNLGNTCFMNSVLQCLSNTKPLIEFCLNEEFMSEKNTTTSSMKGQLMTAYANLMTAMWKDNDVSHTSPSAFKMQVQKFAPRFTGYAQQDAQEFLRYLLEGLHEDVNRVRTKPKPVTIKDEDFTNDSEKASEYYRVYLSYDNSRIVEIFVGQLKSELRFKDCGHKSTTFDPFWDLSVPIPKRGSTVSIQQCINLFMKEEELDHDERPTCEQCKKRKACTKSFSIQRFPQILVLHLKRFSQGRYSQKVSSCVDFPSTLDMSDFASEKGASRVVYNLYAISNHIGSVYSGHYTAYCKHPYSAEWNSFNDTRLVTSTRFTVNYTMYGEGKRSLHQEKDKGVMGELLCYYWTGYSLVLM</sequence>
<dbReference type="PROSITE" id="PS50235">
    <property type="entry name" value="USP_3"/>
    <property type="match status" value="1"/>
</dbReference>
<keyword evidence="6" id="KW-1185">Reference proteome</keyword>
<comment type="similarity">
    <text evidence="2">Belongs to the peptidase C19 family.</text>
</comment>
<feature type="region of interest" description="Disordered" evidence="3">
    <location>
        <begin position="10"/>
        <end position="284"/>
    </location>
</feature>
<reference evidence="5 6" key="1">
    <citation type="journal article" date="2017" name="Nat. Ecol. Evol.">
        <title>Scallop genome provides insights into evolution of bilaterian karyotype and development.</title>
        <authorList>
            <person name="Wang S."/>
            <person name="Zhang J."/>
            <person name="Jiao W."/>
            <person name="Li J."/>
            <person name="Xun X."/>
            <person name="Sun Y."/>
            <person name="Guo X."/>
            <person name="Huan P."/>
            <person name="Dong B."/>
            <person name="Zhang L."/>
            <person name="Hu X."/>
            <person name="Sun X."/>
            <person name="Wang J."/>
            <person name="Zhao C."/>
            <person name="Wang Y."/>
            <person name="Wang D."/>
            <person name="Huang X."/>
            <person name="Wang R."/>
            <person name="Lv J."/>
            <person name="Li Y."/>
            <person name="Zhang Z."/>
            <person name="Liu B."/>
            <person name="Lu W."/>
            <person name="Hui Y."/>
            <person name="Liang J."/>
            <person name="Zhou Z."/>
            <person name="Hou R."/>
            <person name="Li X."/>
            <person name="Liu Y."/>
            <person name="Li H."/>
            <person name="Ning X."/>
            <person name="Lin Y."/>
            <person name="Zhao L."/>
            <person name="Xing Q."/>
            <person name="Dou J."/>
            <person name="Li Y."/>
            <person name="Mao J."/>
            <person name="Guo H."/>
            <person name="Dou H."/>
            <person name="Li T."/>
            <person name="Mu C."/>
            <person name="Jiang W."/>
            <person name="Fu Q."/>
            <person name="Fu X."/>
            <person name="Miao Y."/>
            <person name="Liu J."/>
            <person name="Yu Q."/>
            <person name="Li R."/>
            <person name="Liao H."/>
            <person name="Li X."/>
            <person name="Kong Y."/>
            <person name="Jiang Z."/>
            <person name="Chourrout D."/>
            <person name="Li R."/>
            <person name="Bao Z."/>
        </authorList>
    </citation>
    <scope>NUCLEOTIDE SEQUENCE [LARGE SCALE GENOMIC DNA]</scope>
    <source>
        <strain evidence="5 6">PY_sf001</strain>
    </source>
</reference>
<feature type="compositionally biased region" description="Polar residues" evidence="3">
    <location>
        <begin position="62"/>
        <end position="91"/>
    </location>
</feature>
<evidence type="ECO:0000256" key="1">
    <source>
        <dbReference type="ARBA" id="ARBA00000707"/>
    </source>
</evidence>
<dbReference type="Pfam" id="PF00443">
    <property type="entry name" value="UCH"/>
    <property type="match status" value="1"/>
</dbReference>
<dbReference type="PANTHER" id="PTHR21646">
    <property type="entry name" value="UBIQUITIN CARBOXYL-TERMINAL HYDROLASE"/>
    <property type="match status" value="1"/>
</dbReference>
<keyword evidence="2 5" id="KW-0378">Hydrolase</keyword>
<dbReference type="Proteomes" id="UP000242188">
    <property type="component" value="Unassembled WGS sequence"/>
</dbReference>
<feature type="compositionally biased region" description="Polar residues" evidence="3">
    <location>
        <begin position="175"/>
        <end position="188"/>
    </location>
</feature>
<dbReference type="InterPro" id="IPR001394">
    <property type="entry name" value="Peptidase_C19_UCH"/>
</dbReference>
<feature type="domain" description="USP" evidence="4">
    <location>
        <begin position="316"/>
        <end position="644"/>
    </location>
</feature>
<keyword evidence="2" id="KW-0645">Protease</keyword>
<dbReference type="STRING" id="6573.A0A210Q087"/>
<feature type="compositionally biased region" description="Low complexity" evidence="3">
    <location>
        <begin position="148"/>
        <end position="159"/>
    </location>
</feature>
<keyword evidence="2" id="KW-0788">Thiol protease</keyword>
<gene>
    <name evidence="5" type="ORF">KP79_PYT21967</name>
</gene>
<comment type="catalytic activity">
    <reaction evidence="1 2">
        <text>Thiol-dependent hydrolysis of ester, thioester, amide, peptide and isopeptide bonds formed by the C-terminal Gly of ubiquitin (a 76-residue protein attached to proteins as an intracellular targeting signal).</text>
        <dbReference type="EC" id="3.4.19.12"/>
    </reaction>
</comment>
<organism evidence="5 6">
    <name type="scientific">Mizuhopecten yessoensis</name>
    <name type="common">Japanese scallop</name>
    <name type="synonym">Patinopecten yessoensis</name>
    <dbReference type="NCBI Taxonomy" id="6573"/>
    <lineage>
        <taxon>Eukaryota</taxon>
        <taxon>Metazoa</taxon>
        <taxon>Spiralia</taxon>
        <taxon>Lophotrochozoa</taxon>
        <taxon>Mollusca</taxon>
        <taxon>Bivalvia</taxon>
        <taxon>Autobranchia</taxon>
        <taxon>Pteriomorphia</taxon>
        <taxon>Pectinida</taxon>
        <taxon>Pectinoidea</taxon>
        <taxon>Pectinidae</taxon>
        <taxon>Mizuhopecten</taxon>
    </lineage>
</organism>